<proteinExistence type="predicted"/>
<dbReference type="Gene3D" id="1.10.357.10">
    <property type="entry name" value="Tetracycline Repressor, domain 2"/>
    <property type="match status" value="1"/>
</dbReference>
<dbReference type="SUPFAM" id="SSF46689">
    <property type="entry name" value="Homeodomain-like"/>
    <property type="match status" value="1"/>
</dbReference>
<evidence type="ECO:0000256" key="2">
    <source>
        <dbReference type="PROSITE-ProRule" id="PRU00335"/>
    </source>
</evidence>
<dbReference type="InterPro" id="IPR001647">
    <property type="entry name" value="HTH_TetR"/>
</dbReference>
<gene>
    <name evidence="4" type="ORF">I8U20_11330</name>
</gene>
<dbReference type="InterPro" id="IPR039532">
    <property type="entry name" value="TetR_C_Firmicutes"/>
</dbReference>
<dbReference type="PRINTS" id="PR00455">
    <property type="entry name" value="HTHTETR"/>
</dbReference>
<sequence>MRKNQADLRVVRTRKMIKEAFVELMEEKGFDAITVKDIATRAGINRGTFYAHYQDKFDLMDKYQEEILTEITEIAKRNLPNTLSEINASSPTLKPVSTVVSILEYIDQNHRFMKTLLGPKGDLAFQNRLKKFMWNALIKNNPNSVLKEENLLVPGHYLVSYIASAHIGVVQQWLNSGRKESPEEMARILSTITVNGPFFAAGLKKA</sequence>
<name>A0A8I1DFU1_THEIN</name>
<dbReference type="Proteomes" id="UP000633619">
    <property type="component" value="Unassembled WGS sequence"/>
</dbReference>
<organism evidence="4 5">
    <name type="scientific">Thermoactinomyces intermedius</name>
    <dbReference type="NCBI Taxonomy" id="2024"/>
    <lineage>
        <taxon>Bacteria</taxon>
        <taxon>Bacillati</taxon>
        <taxon>Bacillota</taxon>
        <taxon>Bacilli</taxon>
        <taxon>Bacillales</taxon>
        <taxon>Thermoactinomycetaceae</taxon>
        <taxon>Thermoactinomyces</taxon>
    </lineage>
</organism>
<dbReference type="GO" id="GO:0003677">
    <property type="term" value="F:DNA binding"/>
    <property type="evidence" value="ECO:0007669"/>
    <property type="project" value="UniProtKB-UniRule"/>
</dbReference>
<dbReference type="Pfam" id="PF00440">
    <property type="entry name" value="TetR_N"/>
    <property type="match status" value="1"/>
</dbReference>
<dbReference type="PANTHER" id="PTHR43479:SF7">
    <property type="entry name" value="TETR-FAMILY TRANSCRIPTIONAL REGULATOR"/>
    <property type="match status" value="1"/>
</dbReference>
<comment type="caution">
    <text evidence="4">The sequence shown here is derived from an EMBL/GenBank/DDBJ whole genome shotgun (WGS) entry which is preliminary data.</text>
</comment>
<evidence type="ECO:0000259" key="3">
    <source>
        <dbReference type="PROSITE" id="PS50977"/>
    </source>
</evidence>
<evidence type="ECO:0000256" key="1">
    <source>
        <dbReference type="ARBA" id="ARBA00023125"/>
    </source>
</evidence>
<evidence type="ECO:0000313" key="4">
    <source>
        <dbReference type="EMBL" id="MBH8595920.1"/>
    </source>
</evidence>
<dbReference type="PANTHER" id="PTHR43479">
    <property type="entry name" value="ACREF/ENVCD OPERON REPRESSOR-RELATED"/>
    <property type="match status" value="1"/>
</dbReference>
<reference evidence="4 5" key="1">
    <citation type="submission" date="2020-12" db="EMBL/GenBank/DDBJ databases">
        <title>WGS of Thermoactinomyces spp.</title>
        <authorList>
            <person name="Cheng K."/>
        </authorList>
    </citation>
    <scope>NUCLEOTIDE SEQUENCE [LARGE SCALE GENOMIC DNA]</scope>
    <source>
        <strain evidence="5">CICC 10671\DSM 43846</strain>
    </source>
</reference>
<feature type="DNA-binding region" description="H-T-H motif" evidence="2">
    <location>
        <begin position="34"/>
        <end position="53"/>
    </location>
</feature>
<keyword evidence="1 2" id="KW-0238">DNA-binding</keyword>
<dbReference type="AlphaFoldDB" id="A0A8I1DFU1"/>
<feature type="domain" description="HTH tetR-type" evidence="3">
    <location>
        <begin position="11"/>
        <end position="71"/>
    </location>
</feature>
<protein>
    <submittedName>
        <fullName evidence="4">TetR/AcrR family transcriptional regulator</fullName>
    </submittedName>
</protein>
<evidence type="ECO:0000313" key="5">
    <source>
        <dbReference type="Proteomes" id="UP000633619"/>
    </source>
</evidence>
<dbReference type="EMBL" id="JAECVW010000007">
    <property type="protein sequence ID" value="MBH8595920.1"/>
    <property type="molecule type" value="Genomic_DNA"/>
</dbReference>
<dbReference type="PROSITE" id="PS50977">
    <property type="entry name" value="HTH_TETR_2"/>
    <property type="match status" value="1"/>
</dbReference>
<keyword evidence="5" id="KW-1185">Reference proteome</keyword>
<dbReference type="Pfam" id="PF14278">
    <property type="entry name" value="TetR_C_8"/>
    <property type="match status" value="1"/>
</dbReference>
<dbReference type="RefSeq" id="WP_181732693.1">
    <property type="nucleotide sequence ID" value="NZ_JACEIR010000010.1"/>
</dbReference>
<accession>A0A8I1DFU1</accession>
<dbReference type="InterPro" id="IPR009057">
    <property type="entry name" value="Homeodomain-like_sf"/>
</dbReference>
<dbReference type="InterPro" id="IPR050624">
    <property type="entry name" value="HTH-type_Tx_Regulator"/>
</dbReference>